<evidence type="ECO:0008006" key="10">
    <source>
        <dbReference type="Google" id="ProtNLM"/>
    </source>
</evidence>
<dbReference type="GO" id="GO:0008093">
    <property type="term" value="F:cytoskeletal anchor activity"/>
    <property type="evidence" value="ECO:0007669"/>
    <property type="project" value="TreeGrafter"/>
</dbReference>
<dbReference type="InterPro" id="IPR001715">
    <property type="entry name" value="CH_dom"/>
</dbReference>
<evidence type="ECO:0000313" key="9">
    <source>
        <dbReference type="Proteomes" id="UP000186922"/>
    </source>
</evidence>
<proteinExistence type="inferred from homology"/>
<dbReference type="InterPro" id="IPR036534">
    <property type="entry name" value="GAR_dom_sf"/>
</dbReference>
<dbReference type="GO" id="GO:1904825">
    <property type="term" value="P:protein localization to microtubule plus-end"/>
    <property type="evidence" value="ECO:0007669"/>
    <property type="project" value="TreeGrafter"/>
</dbReference>
<dbReference type="SUPFAM" id="SSF143575">
    <property type="entry name" value="GAS2 domain-like"/>
    <property type="match status" value="1"/>
</dbReference>
<dbReference type="STRING" id="947166.A0A1D1VQ59"/>
<dbReference type="Proteomes" id="UP000186922">
    <property type="component" value="Unassembled WGS sequence"/>
</dbReference>
<dbReference type="Pfam" id="PF02187">
    <property type="entry name" value="GAS2"/>
    <property type="match status" value="1"/>
</dbReference>
<dbReference type="InterPro" id="IPR036872">
    <property type="entry name" value="CH_dom_sf"/>
</dbReference>
<dbReference type="PROSITE" id="PS51460">
    <property type="entry name" value="GAR"/>
    <property type="match status" value="1"/>
</dbReference>
<feature type="region of interest" description="Disordered" evidence="5">
    <location>
        <begin position="356"/>
        <end position="431"/>
    </location>
</feature>
<evidence type="ECO:0000259" key="6">
    <source>
        <dbReference type="PROSITE" id="PS50021"/>
    </source>
</evidence>
<dbReference type="Gene3D" id="3.30.920.20">
    <property type="entry name" value="Gas2-like domain"/>
    <property type="match status" value="1"/>
</dbReference>
<evidence type="ECO:0000259" key="7">
    <source>
        <dbReference type="PROSITE" id="PS51460"/>
    </source>
</evidence>
<dbReference type="GO" id="GO:0051015">
    <property type="term" value="F:actin filament binding"/>
    <property type="evidence" value="ECO:0007669"/>
    <property type="project" value="TreeGrafter"/>
</dbReference>
<protein>
    <recommendedName>
        <fullName evidence="10">GAR domain-containing protein</fullName>
    </recommendedName>
</protein>
<reference evidence="8 9" key="1">
    <citation type="journal article" date="2016" name="Nat. Commun.">
        <title>Extremotolerant tardigrade genome and improved radiotolerance of human cultured cells by tardigrade-unique protein.</title>
        <authorList>
            <person name="Hashimoto T."/>
            <person name="Horikawa D.D."/>
            <person name="Saito Y."/>
            <person name="Kuwahara H."/>
            <person name="Kozuka-Hata H."/>
            <person name="Shin-I T."/>
            <person name="Minakuchi Y."/>
            <person name="Ohishi K."/>
            <person name="Motoyama A."/>
            <person name="Aizu T."/>
            <person name="Enomoto A."/>
            <person name="Kondo K."/>
            <person name="Tanaka S."/>
            <person name="Hara Y."/>
            <person name="Koshikawa S."/>
            <person name="Sagara H."/>
            <person name="Miura T."/>
            <person name="Yokobori S."/>
            <person name="Miyagawa K."/>
            <person name="Suzuki Y."/>
            <person name="Kubo T."/>
            <person name="Oyama M."/>
            <person name="Kohara Y."/>
            <person name="Fujiyama A."/>
            <person name="Arakawa K."/>
            <person name="Katayama T."/>
            <person name="Toyoda A."/>
            <person name="Kunieda T."/>
        </authorList>
    </citation>
    <scope>NUCLEOTIDE SEQUENCE [LARGE SCALE GENOMIC DNA]</scope>
    <source>
        <strain evidence="8 9">YOKOZUNA-1</strain>
    </source>
</reference>
<dbReference type="SMART" id="SM00033">
    <property type="entry name" value="CH"/>
    <property type="match status" value="1"/>
</dbReference>
<feature type="region of interest" description="Disordered" evidence="5">
    <location>
        <begin position="460"/>
        <end position="499"/>
    </location>
</feature>
<accession>A0A1D1VQ59</accession>
<comment type="similarity">
    <text evidence="4">Belongs to the GAS2 family.</text>
</comment>
<dbReference type="GO" id="GO:0005737">
    <property type="term" value="C:cytoplasm"/>
    <property type="evidence" value="ECO:0007669"/>
    <property type="project" value="TreeGrafter"/>
</dbReference>
<feature type="region of interest" description="Disordered" evidence="5">
    <location>
        <begin position="571"/>
        <end position="609"/>
    </location>
</feature>
<organism evidence="8 9">
    <name type="scientific">Ramazzottius varieornatus</name>
    <name type="common">Water bear</name>
    <name type="synonym">Tardigrade</name>
    <dbReference type="NCBI Taxonomy" id="947166"/>
    <lineage>
        <taxon>Eukaryota</taxon>
        <taxon>Metazoa</taxon>
        <taxon>Ecdysozoa</taxon>
        <taxon>Tardigrada</taxon>
        <taxon>Eutardigrada</taxon>
        <taxon>Parachela</taxon>
        <taxon>Hypsibioidea</taxon>
        <taxon>Ramazzottiidae</taxon>
        <taxon>Ramazzottius</taxon>
    </lineage>
</organism>
<dbReference type="GO" id="GO:0005884">
    <property type="term" value="C:actin filament"/>
    <property type="evidence" value="ECO:0007669"/>
    <property type="project" value="TreeGrafter"/>
</dbReference>
<evidence type="ECO:0000256" key="5">
    <source>
        <dbReference type="SAM" id="MobiDB-lite"/>
    </source>
</evidence>
<dbReference type="AlphaFoldDB" id="A0A1D1VQ59"/>
<evidence type="ECO:0000256" key="4">
    <source>
        <dbReference type="ARBA" id="ARBA00038441"/>
    </source>
</evidence>
<keyword evidence="3" id="KW-0206">Cytoskeleton</keyword>
<dbReference type="GO" id="GO:0031110">
    <property type="term" value="P:regulation of microtubule polymerization or depolymerization"/>
    <property type="evidence" value="ECO:0007669"/>
    <property type="project" value="TreeGrafter"/>
</dbReference>
<feature type="compositionally biased region" description="Low complexity" evidence="5">
    <location>
        <begin position="208"/>
        <end position="226"/>
    </location>
</feature>
<feature type="compositionally biased region" description="Low complexity" evidence="5">
    <location>
        <begin position="468"/>
        <end position="485"/>
    </location>
</feature>
<evidence type="ECO:0000313" key="8">
    <source>
        <dbReference type="EMBL" id="GAV03702.1"/>
    </source>
</evidence>
<dbReference type="PANTHER" id="PTHR46756:SF18">
    <property type="entry name" value="GAS2-LIKE PROTEIN PICKLED EGGS"/>
    <property type="match status" value="1"/>
</dbReference>
<dbReference type="GO" id="GO:0001578">
    <property type="term" value="P:microtubule bundle formation"/>
    <property type="evidence" value="ECO:0007669"/>
    <property type="project" value="TreeGrafter"/>
</dbReference>
<evidence type="ECO:0000256" key="1">
    <source>
        <dbReference type="ARBA" id="ARBA00004245"/>
    </source>
</evidence>
<dbReference type="SMART" id="SM00243">
    <property type="entry name" value="GAS2"/>
    <property type="match status" value="1"/>
</dbReference>
<dbReference type="EMBL" id="BDGG01000010">
    <property type="protein sequence ID" value="GAV03702.1"/>
    <property type="molecule type" value="Genomic_DNA"/>
</dbReference>
<dbReference type="Pfam" id="PF00307">
    <property type="entry name" value="CH"/>
    <property type="match status" value="1"/>
</dbReference>
<keyword evidence="9" id="KW-1185">Reference proteome</keyword>
<name>A0A1D1VQ59_RAMVA</name>
<dbReference type="GO" id="GO:0051764">
    <property type="term" value="P:actin crosslink formation"/>
    <property type="evidence" value="ECO:0007669"/>
    <property type="project" value="TreeGrafter"/>
</dbReference>
<dbReference type="GO" id="GO:0008017">
    <property type="term" value="F:microtubule binding"/>
    <property type="evidence" value="ECO:0007669"/>
    <property type="project" value="InterPro"/>
</dbReference>
<comment type="subcellular location">
    <subcellularLocation>
        <location evidence="1">Cytoplasm</location>
        <location evidence="1">Cytoskeleton</location>
    </subcellularLocation>
</comment>
<feature type="compositionally biased region" description="Polar residues" evidence="5">
    <location>
        <begin position="373"/>
        <end position="398"/>
    </location>
</feature>
<evidence type="ECO:0000256" key="3">
    <source>
        <dbReference type="ARBA" id="ARBA00023212"/>
    </source>
</evidence>
<feature type="region of interest" description="Disordered" evidence="5">
    <location>
        <begin position="205"/>
        <end position="230"/>
    </location>
</feature>
<comment type="caution">
    <text evidence="8">The sequence shown here is derived from an EMBL/GenBank/DDBJ whole genome shotgun (WGS) entry which is preliminary data.</text>
</comment>
<sequence length="621" mass="68578">MADRSFRPYSSTEEYLVAVREDLAEWIATLYPDCGIAADSFFEYLENGVLLGKLINDLIARLRETSASTRYPDLLAPSSSTRVPIVCRHNVQPRTFQARDNICNCLKWCRSMKMRECLLFETDDLVLRKNEKNVLLCMMELGRMAAKLGLVVPTLIQFEREIDEDELRLASSGCADRLGWRASASPDSGRSGSCDSAVDVDGEGDEVASCSMSTDSASSGAHSAGSPQHAMASLKNVDQVVKEHVKVCQCQSPFPLIKIAPGKYRVGTSHLQIYVRILRNHVMVRVGGGWDTLDHFLEKHDPCRRRGCCNEAPRIPPALSTSTTTTQQGSTTAVTRKAKIDLTPLQVVFNRAQCPTGANTATTPSEIAHKPPTHSSTTKNSTGQKKTSPSRTSIQNAQLVEPTVKVRRVSQPQSTVELRRANQSTSAVNAQKELRKVRARSMDVGQLLRSSSIDQSSHIKLTNEPPLTKSTTVPQPVKPVPTSSSIFPRSNRRSSVLEDPSDIPIISSKIKLTPKIVPRYQKKRFSMMEMEDLPKTAHESVVPSPDENKNAQDPWSEAYQRHRKNFLRLKGLFDGGDTNGETKEDRGDFPLSCNGSTSSQPEVTKVRASSVEEGFYSDISA</sequence>
<dbReference type="SUPFAM" id="SSF47576">
    <property type="entry name" value="Calponin-homology domain, CH-domain"/>
    <property type="match status" value="1"/>
</dbReference>
<dbReference type="GO" id="GO:0035371">
    <property type="term" value="C:microtubule plus-end"/>
    <property type="evidence" value="ECO:0007669"/>
    <property type="project" value="TreeGrafter"/>
</dbReference>
<feature type="compositionally biased region" description="Polar residues" evidence="5">
    <location>
        <begin position="410"/>
        <end position="429"/>
    </location>
</feature>
<dbReference type="PANTHER" id="PTHR46756">
    <property type="entry name" value="TRANSGELIN"/>
    <property type="match status" value="1"/>
</dbReference>
<feature type="domain" description="Calponin-homology (CH)" evidence="6">
    <location>
        <begin position="17"/>
        <end position="146"/>
    </location>
</feature>
<dbReference type="PROSITE" id="PS50021">
    <property type="entry name" value="CH"/>
    <property type="match status" value="1"/>
</dbReference>
<dbReference type="GO" id="GO:0001725">
    <property type="term" value="C:stress fiber"/>
    <property type="evidence" value="ECO:0007669"/>
    <property type="project" value="TreeGrafter"/>
</dbReference>
<feature type="compositionally biased region" description="Polar residues" evidence="5">
    <location>
        <begin position="593"/>
        <end position="602"/>
    </location>
</feature>
<dbReference type="InterPro" id="IPR003108">
    <property type="entry name" value="GAR_dom"/>
</dbReference>
<dbReference type="OrthoDB" id="206130at2759"/>
<feature type="compositionally biased region" description="Polar residues" evidence="5">
    <location>
        <begin position="356"/>
        <end position="365"/>
    </location>
</feature>
<feature type="domain" description="GAR" evidence="7">
    <location>
        <begin position="232"/>
        <end position="304"/>
    </location>
</feature>
<gene>
    <name evidence="8" type="primary">RvY_14091-1</name>
    <name evidence="8" type="synonym">RvY_14091.1</name>
    <name evidence="8" type="ORF">RvY_14091</name>
</gene>
<evidence type="ECO:0000256" key="2">
    <source>
        <dbReference type="ARBA" id="ARBA00022490"/>
    </source>
</evidence>
<dbReference type="Gene3D" id="1.10.418.10">
    <property type="entry name" value="Calponin-like domain"/>
    <property type="match status" value="1"/>
</dbReference>
<keyword evidence="2" id="KW-0963">Cytoplasm</keyword>